<feature type="domain" description="Protein ENHANCED DISEASE RESISTANCE 2 C-terminal" evidence="2">
    <location>
        <begin position="310"/>
        <end position="551"/>
    </location>
</feature>
<dbReference type="PANTHER" id="PTHR31558:SF40">
    <property type="entry name" value="EXPRESSED PROTEIN"/>
    <property type="match status" value="1"/>
</dbReference>
<dbReference type="Proteomes" id="UP001420932">
    <property type="component" value="Unassembled WGS sequence"/>
</dbReference>
<dbReference type="InterPro" id="IPR009769">
    <property type="entry name" value="EDR2_C"/>
</dbReference>
<feature type="compositionally biased region" description="Polar residues" evidence="1">
    <location>
        <begin position="1"/>
        <end position="11"/>
    </location>
</feature>
<keyword evidence="4" id="KW-1185">Reference proteome</keyword>
<accession>A0AAP0FI98</accession>
<protein>
    <recommendedName>
        <fullName evidence="2">Protein ENHANCED DISEASE RESISTANCE 2 C-terminal domain-containing protein</fullName>
    </recommendedName>
</protein>
<name>A0AAP0FI98_9MAGN</name>
<reference evidence="3 4" key="1">
    <citation type="submission" date="2024-01" db="EMBL/GenBank/DDBJ databases">
        <title>Genome assemblies of Stephania.</title>
        <authorList>
            <person name="Yang L."/>
        </authorList>
    </citation>
    <scope>NUCLEOTIDE SEQUENCE [LARGE SCALE GENOMIC DNA]</scope>
    <source>
        <strain evidence="3">YNDBR</strain>
        <tissue evidence="3">Leaf</tissue>
    </source>
</reference>
<evidence type="ECO:0000313" key="4">
    <source>
        <dbReference type="Proteomes" id="UP001420932"/>
    </source>
</evidence>
<organism evidence="3 4">
    <name type="scientific">Stephania yunnanensis</name>
    <dbReference type="NCBI Taxonomy" id="152371"/>
    <lineage>
        <taxon>Eukaryota</taxon>
        <taxon>Viridiplantae</taxon>
        <taxon>Streptophyta</taxon>
        <taxon>Embryophyta</taxon>
        <taxon>Tracheophyta</taxon>
        <taxon>Spermatophyta</taxon>
        <taxon>Magnoliopsida</taxon>
        <taxon>Ranunculales</taxon>
        <taxon>Menispermaceae</taxon>
        <taxon>Menispermoideae</taxon>
        <taxon>Cissampelideae</taxon>
        <taxon>Stephania</taxon>
    </lineage>
</organism>
<dbReference type="AlphaFoldDB" id="A0AAP0FI98"/>
<evidence type="ECO:0000313" key="3">
    <source>
        <dbReference type="EMBL" id="KAK9107432.1"/>
    </source>
</evidence>
<feature type="compositionally biased region" description="Basic residues" evidence="1">
    <location>
        <begin position="15"/>
        <end position="31"/>
    </location>
</feature>
<dbReference type="EMBL" id="JBBNAF010000010">
    <property type="protein sequence ID" value="KAK9107432.1"/>
    <property type="molecule type" value="Genomic_DNA"/>
</dbReference>
<feature type="region of interest" description="Disordered" evidence="1">
    <location>
        <begin position="1"/>
        <end position="40"/>
    </location>
</feature>
<dbReference type="PANTHER" id="PTHR31558">
    <property type="entry name" value="CW14 PROTEIN"/>
    <property type="match status" value="1"/>
</dbReference>
<proteinExistence type="predicted"/>
<comment type="caution">
    <text evidence="3">The sequence shown here is derived from an EMBL/GenBank/DDBJ whole genome shotgun (WGS) entry which is preliminary data.</text>
</comment>
<dbReference type="Pfam" id="PF07059">
    <property type="entry name" value="EDR2_C"/>
    <property type="match status" value="1"/>
</dbReference>
<evidence type="ECO:0000259" key="2">
    <source>
        <dbReference type="Pfam" id="PF07059"/>
    </source>
</evidence>
<gene>
    <name evidence="3" type="ORF">Syun_023443</name>
</gene>
<evidence type="ECO:0000256" key="1">
    <source>
        <dbReference type="SAM" id="MobiDB-lite"/>
    </source>
</evidence>
<sequence>MGGCVSTTSGNGRLKSQRKHPRSSSKYRGKIPKPLLGTPKKRISDAGKVTDFAVSEFVRVDFENGATTTCTRSEVANSTFHLTQLQWHHSQIDANVLCQEEAWFDSTSILDSDDEDFLSIHGDCFPSIGNFIGNASSSQMLQCENASLFLDTRCQYGEYYESTPKTLALERYLKIDGGKAETFCKEEYKTSIVTTKIALQDSFGGFNCQKDDRPQEKIQDNNLKSLLPRLVPTVSFTDKNLAPISPVLTTQMTTAAVLRLSFKRKSCDGEETAEICKVSVSGASKRFLYRPRAGLLIPCSTGDKPTSGCWTSIPPSAFKLRGPNYFRDKKKSPAPPCSPYTPIGIDLFACPRKIHHIAQHLELPPVKANQKLPSLLIVNIQLPTYPASMFLGDSDGEGMSLVLYFKLSESFEKDVSPCFQASIQRLVEDEMEKVKGFATESAVPFRERLKIMGGLANPEDLHLGSTERKLLNAYNEKPVLSRPQHSFYKGSNYFEIDLDIHRFSYISRKGLEAFRERLKDGILDLGLTIQAQKQEELPEEVLCCARLNKIDFVNHGQIPTIVITND</sequence>